<accession>A0AC61PHF6</accession>
<keyword evidence="2" id="KW-1185">Reference proteome</keyword>
<reference evidence="1" key="1">
    <citation type="submission" date="2017-04" db="EMBL/GenBank/DDBJ databases">
        <authorList>
            <person name="Varghese N."/>
            <person name="Submissions S."/>
        </authorList>
    </citation>
    <scope>NUCLEOTIDE SEQUENCE</scope>
    <source>
        <strain evidence="1">WTE2008</strain>
    </source>
</reference>
<dbReference type="EMBL" id="FWXZ01000001">
    <property type="protein sequence ID" value="SMC35298.1"/>
    <property type="molecule type" value="Genomic_DNA"/>
</dbReference>
<sequence>MINYNDDKRIAEKFYSNDGSEKKRVIRIVLIIMLVAAALWGFGLWRENQRVPALPGEVILKGDMDIAAADELLQEAGYIPEDEVKTNDRYYKLYYKSSEVFGYTTVRSALAVDKTGSQGMYFIHCFEDDSEENNADNPGEKFKAIYTILTKQIDEYPKMVSSSDKAWTWSLNRKTKVHMLYTSDGVFVVEYHYSNK</sequence>
<evidence type="ECO:0000313" key="1">
    <source>
        <dbReference type="EMBL" id="SMC35298.1"/>
    </source>
</evidence>
<gene>
    <name evidence="1" type="ORF">SAMN06297397_0190</name>
</gene>
<name>A0AC61PHF6_9FIRM</name>
<dbReference type="Proteomes" id="UP000192328">
    <property type="component" value="Unassembled WGS sequence"/>
</dbReference>
<proteinExistence type="predicted"/>
<protein>
    <submittedName>
        <fullName evidence="1">Uncharacterized protein</fullName>
    </submittedName>
</protein>
<organism evidence="1 2">
    <name type="scientific">Aristaeella lactis</name>
    <dbReference type="NCBI Taxonomy" id="3046383"/>
    <lineage>
        <taxon>Bacteria</taxon>
        <taxon>Bacillati</taxon>
        <taxon>Bacillota</taxon>
        <taxon>Clostridia</taxon>
        <taxon>Eubacteriales</taxon>
        <taxon>Aristaeellaceae</taxon>
        <taxon>Aristaeella</taxon>
    </lineage>
</organism>
<comment type="caution">
    <text evidence="1">The sequence shown here is derived from an EMBL/GenBank/DDBJ whole genome shotgun (WGS) entry which is preliminary data.</text>
</comment>
<evidence type="ECO:0000313" key="2">
    <source>
        <dbReference type="Proteomes" id="UP000192328"/>
    </source>
</evidence>